<dbReference type="Pfam" id="PF13462">
    <property type="entry name" value="Thioredoxin_4"/>
    <property type="match status" value="1"/>
</dbReference>
<protein>
    <submittedName>
        <fullName evidence="9">DsbA family protein</fullName>
    </submittedName>
</protein>
<keyword evidence="2 7" id="KW-0732">Signal</keyword>
<feature type="domain" description="Thioredoxin-like fold" evidence="8">
    <location>
        <begin position="175"/>
        <end position="334"/>
    </location>
</feature>
<evidence type="ECO:0000256" key="4">
    <source>
        <dbReference type="ARBA" id="ARBA00023157"/>
    </source>
</evidence>
<dbReference type="AlphaFoldDB" id="A0A3A4NR57"/>
<keyword evidence="5" id="KW-0676">Redox-active center</keyword>
<comment type="caution">
    <text evidence="9">The sequence shown here is derived from an EMBL/GenBank/DDBJ whole genome shotgun (WGS) entry which is preliminary data.</text>
</comment>
<sequence>MKGRGKMKSLLLIISLTAGLSLPLIARADQQPVATLNGKPINEAQVESRAATKIYRLRWEIYNTLKTESQALVDELLLEEEASKRNLTPEELLQQEADSKAKKPTEADVDAYMKEQNIEVADEDMMAEMRGRVSLYLTERERIQRRLDFQEQLRQQADYRFLLEPPESPRQQVSTDDDPARGPADAPVTIIHFASFSCEHCAESAGKIRKLTEEFPGAIRWVHRDFFNIFDELGLLSAEAGEMAHANGKFWEFHDQIYTHSGEYSQDDVKRLLAELGMDVAEFDQLHKQASFIMEIKHDIEEGANAGVSSVPAIFVNGRYISGMFDYEKLKQMVAEELAIAPRETQESSASREKAGADI</sequence>
<reference evidence="9 10" key="1">
    <citation type="journal article" date="2017" name="ISME J.">
        <title>Energy and carbon metabolisms in a deep terrestrial subsurface fluid microbial community.</title>
        <authorList>
            <person name="Momper L."/>
            <person name="Jungbluth S.P."/>
            <person name="Lee M.D."/>
            <person name="Amend J.P."/>
        </authorList>
    </citation>
    <scope>NUCLEOTIDE SEQUENCE [LARGE SCALE GENOMIC DNA]</scope>
    <source>
        <strain evidence="9">SURF_5</strain>
    </source>
</reference>
<dbReference type="InterPro" id="IPR012336">
    <property type="entry name" value="Thioredoxin-like_fold"/>
</dbReference>
<comment type="similarity">
    <text evidence="1">Belongs to the thioredoxin family. DsbA subfamily.</text>
</comment>
<gene>
    <name evidence="9" type="ORF">C4520_12775</name>
</gene>
<dbReference type="EMBL" id="QZKU01000088">
    <property type="protein sequence ID" value="RJP19550.1"/>
    <property type="molecule type" value="Genomic_DNA"/>
</dbReference>
<dbReference type="PANTHER" id="PTHR13887:SF14">
    <property type="entry name" value="DISULFIDE BOND FORMATION PROTEIN D"/>
    <property type="match status" value="1"/>
</dbReference>
<keyword evidence="4" id="KW-1015">Disulfide bond</keyword>
<evidence type="ECO:0000313" key="10">
    <source>
        <dbReference type="Proteomes" id="UP000265882"/>
    </source>
</evidence>
<proteinExistence type="inferred from homology"/>
<evidence type="ECO:0000256" key="2">
    <source>
        <dbReference type="ARBA" id="ARBA00022729"/>
    </source>
</evidence>
<dbReference type="GO" id="GO:0016491">
    <property type="term" value="F:oxidoreductase activity"/>
    <property type="evidence" value="ECO:0007669"/>
    <property type="project" value="UniProtKB-KW"/>
</dbReference>
<evidence type="ECO:0000256" key="5">
    <source>
        <dbReference type="ARBA" id="ARBA00023284"/>
    </source>
</evidence>
<accession>A0A3A4NR57</accession>
<dbReference type="PANTHER" id="PTHR13887">
    <property type="entry name" value="GLUTATHIONE S-TRANSFERASE KAPPA"/>
    <property type="match status" value="1"/>
</dbReference>
<feature type="signal peptide" evidence="7">
    <location>
        <begin position="1"/>
        <end position="28"/>
    </location>
</feature>
<feature type="region of interest" description="Disordered" evidence="6">
    <location>
        <begin position="160"/>
        <end position="184"/>
    </location>
</feature>
<evidence type="ECO:0000256" key="6">
    <source>
        <dbReference type="SAM" id="MobiDB-lite"/>
    </source>
</evidence>
<dbReference type="Proteomes" id="UP000265882">
    <property type="component" value="Unassembled WGS sequence"/>
</dbReference>
<organism evidence="9 10">
    <name type="scientific">Abyssobacteria bacterium (strain SURF_5)</name>
    <dbReference type="NCBI Taxonomy" id="2093360"/>
    <lineage>
        <taxon>Bacteria</taxon>
        <taxon>Pseudomonadati</taxon>
        <taxon>Candidatus Hydrogenedentota</taxon>
        <taxon>Candidatus Abyssobacteria</taxon>
    </lineage>
</organism>
<evidence type="ECO:0000313" key="9">
    <source>
        <dbReference type="EMBL" id="RJP19550.1"/>
    </source>
</evidence>
<dbReference type="SUPFAM" id="SSF52833">
    <property type="entry name" value="Thioredoxin-like"/>
    <property type="match status" value="1"/>
</dbReference>
<dbReference type="Gene3D" id="3.40.30.10">
    <property type="entry name" value="Glutaredoxin"/>
    <property type="match status" value="1"/>
</dbReference>
<keyword evidence="3" id="KW-0560">Oxidoreductase</keyword>
<dbReference type="InterPro" id="IPR036249">
    <property type="entry name" value="Thioredoxin-like_sf"/>
</dbReference>
<evidence type="ECO:0000259" key="8">
    <source>
        <dbReference type="Pfam" id="PF13462"/>
    </source>
</evidence>
<feature type="chain" id="PRO_5017289579" evidence="7">
    <location>
        <begin position="29"/>
        <end position="359"/>
    </location>
</feature>
<evidence type="ECO:0000256" key="3">
    <source>
        <dbReference type="ARBA" id="ARBA00023002"/>
    </source>
</evidence>
<evidence type="ECO:0000256" key="7">
    <source>
        <dbReference type="SAM" id="SignalP"/>
    </source>
</evidence>
<name>A0A3A4NR57_ABYX5</name>
<evidence type="ECO:0000256" key="1">
    <source>
        <dbReference type="ARBA" id="ARBA00005791"/>
    </source>
</evidence>